<accession>Q69X96</accession>
<sequence length="54" mass="5520">MSVSPYWSMEAGFADGWGRRSDVSGFCTPGVTENWVGVGPGQGAQAGVNCPGAQ</sequence>
<gene>
    <name evidence="1" type="primary">P0633E08.9</name>
</gene>
<proteinExistence type="predicted"/>
<reference evidence="2" key="2">
    <citation type="journal article" date="2008" name="Nucleic Acids Res.">
        <title>The rice annotation project database (RAP-DB): 2008 update.</title>
        <authorList>
            <consortium name="The rice annotation project (RAP)"/>
        </authorList>
    </citation>
    <scope>GENOME REANNOTATION</scope>
    <source>
        <strain evidence="2">cv. Nipponbare</strain>
    </source>
</reference>
<protein>
    <submittedName>
        <fullName evidence="1">Uncharacterized protein</fullName>
    </submittedName>
</protein>
<dbReference type="AlphaFoldDB" id="Q69X96"/>
<reference evidence="2" key="1">
    <citation type="journal article" date="2005" name="Nature">
        <title>The map-based sequence of the rice genome.</title>
        <authorList>
            <consortium name="International rice genome sequencing project (IRGSP)"/>
            <person name="Matsumoto T."/>
            <person name="Wu J."/>
            <person name="Kanamori H."/>
            <person name="Katayose Y."/>
            <person name="Fujisawa M."/>
            <person name="Namiki N."/>
            <person name="Mizuno H."/>
            <person name="Yamamoto K."/>
            <person name="Antonio B.A."/>
            <person name="Baba T."/>
            <person name="Sakata K."/>
            <person name="Nagamura Y."/>
            <person name="Aoki H."/>
            <person name="Arikawa K."/>
            <person name="Arita K."/>
            <person name="Bito T."/>
            <person name="Chiden Y."/>
            <person name="Fujitsuka N."/>
            <person name="Fukunaka R."/>
            <person name="Hamada M."/>
            <person name="Harada C."/>
            <person name="Hayashi A."/>
            <person name="Hijishita S."/>
            <person name="Honda M."/>
            <person name="Hosokawa S."/>
            <person name="Ichikawa Y."/>
            <person name="Idonuma A."/>
            <person name="Iijima M."/>
            <person name="Ikeda M."/>
            <person name="Ikeno M."/>
            <person name="Ito K."/>
            <person name="Ito S."/>
            <person name="Ito T."/>
            <person name="Ito Y."/>
            <person name="Ito Y."/>
            <person name="Iwabuchi A."/>
            <person name="Kamiya K."/>
            <person name="Karasawa W."/>
            <person name="Kurita K."/>
            <person name="Katagiri S."/>
            <person name="Kikuta A."/>
            <person name="Kobayashi H."/>
            <person name="Kobayashi N."/>
            <person name="Machita K."/>
            <person name="Maehara T."/>
            <person name="Masukawa M."/>
            <person name="Mizubayashi T."/>
            <person name="Mukai Y."/>
            <person name="Nagasaki H."/>
            <person name="Nagata Y."/>
            <person name="Naito S."/>
            <person name="Nakashima M."/>
            <person name="Nakama Y."/>
            <person name="Nakamichi Y."/>
            <person name="Nakamura M."/>
            <person name="Meguro A."/>
            <person name="Negishi M."/>
            <person name="Ohta I."/>
            <person name="Ohta T."/>
            <person name="Okamoto M."/>
            <person name="Ono N."/>
            <person name="Saji S."/>
            <person name="Sakaguchi M."/>
            <person name="Sakai K."/>
            <person name="Shibata M."/>
            <person name="Shimokawa T."/>
            <person name="Song J."/>
            <person name="Takazaki Y."/>
            <person name="Terasawa K."/>
            <person name="Tsugane M."/>
            <person name="Tsuji K."/>
            <person name="Ueda S."/>
            <person name="Waki K."/>
            <person name="Yamagata H."/>
            <person name="Yamamoto M."/>
            <person name="Yamamoto S."/>
            <person name="Yamane H."/>
            <person name="Yoshiki S."/>
            <person name="Yoshihara R."/>
            <person name="Yukawa K."/>
            <person name="Zhong H."/>
            <person name="Yano M."/>
            <person name="Yuan Q."/>
            <person name="Ouyang S."/>
            <person name="Liu J."/>
            <person name="Jones K.M."/>
            <person name="Gansberger K."/>
            <person name="Moffat K."/>
            <person name="Hill J."/>
            <person name="Bera J."/>
            <person name="Fadrosh D."/>
            <person name="Jin S."/>
            <person name="Johri S."/>
            <person name="Kim M."/>
            <person name="Overton L."/>
            <person name="Reardon M."/>
            <person name="Tsitrin T."/>
            <person name="Vuong H."/>
            <person name="Weaver B."/>
            <person name="Ciecko A."/>
            <person name="Tallon L."/>
            <person name="Jackson J."/>
            <person name="Pai G."/>
            <person name="Aken S.V."/>
            <person name="Utterback T."/>
            <person name="Reidmuller S."/>
            <person name="Feldblyum T."/>
            <person name="Hsiao J."/>
            <person name="Zismann V."/>
            <person name="Iobst S."/>
            <person name="de Vazeille A.R."/>
            <person name="Buell C.R."/>
            <person name="Ying K."/>
            <person name="Li Y."/>
            <person name="Lu T."/>
            <person name="Huang Y."/>
            <person name="Zhao Q."/>
            <person name="Feng Q."/>
            <person name="Zhang L."/>
            <person name="Zhu J."/>
            <person name="Weng Q."/>
            <person name="Mu J."/>
            <person name="Lu Y."/>
            <person name="Fan D."/>
            <person name="Liu Y."/>
            <person name="Guan J."/>
            <person name="Zhang Y."/>
            <person name="Yu S."/>
            <person name="Liu X."/>
            <person name="Zhang Y."/>
            <person name="Hong G."/>
            <person name="Han B."/>
            <person name="Choisne N."/>
            <person name="Demange N."/>
            <person name="Orjeda G."/>
            <person name="Samain S."/>
            <person name="Cattolico L."/>
            <person name="Pelletier E."/>
            <person name="Couloux A."/>
            <person name="Segurens B."/>
            <person name="Wincker P."/>
            <person name="D'Hont A."/>
            <person name="Scarpelli C."/>
            <person name="Weissenbach J."/>
            <person name="Salanoubat M."/>
            <person name="Quetier F."/>
            <person name="Yu Y."/>
            <person name="Kim H.R."/>
            <person name="Rambo T."/>
            <person name="Currie J."/>
            <person name="Collura K."/>
            <person name="Luo M."/>
            <person name="Yang T."/>
            <person name="Ammiraju J.S.S."/>
            <person name="Engler F."/>
            <person name="Soderlund C."/>
            <person name="Wing R.A."/>
            <person name="Palmer L.E."/>
            <person name="de la Bastide M."/>
            <person name="Spiegel L."/>
            <person name="Nascimento L."/>
            <person name="Zutavern T."/>
            <person name="O'Shaughnessy A."/>
            <person name="Dike S."/>
            <person name="Dedhia N."/>
            <person name="Preston R."/>
            <person name="Balija V."/>
            <person name="McCombie W.R."/>
            <person name="Chow T."/>
            <person name="Chen H."/>
            <person name="Chung M."/>
            <person name="Chen C."/>
            <person name="Shaw J."/>
            <person name="Wu H."/>
            <person name="Hsiao K."/>
            <person name="Chao Y."/>
            <person name="Chu M."/>
            <person name="Cheng C."/>
            <person name="Hour A."/>
            <person name="Lee P."/>
            <person name="Lin S."/>
            <person name="Lin Y."/>
            <person name="Liou J."/>
            <person name="Liu S."/>
            <person name="Hsing Y."/>
            <person name="Raghuvanshi S."/>
            <person name="Mohanty A."/>
            <person name="Bharti A.K."/>
            <person name="Gaur A."/>
            <person name="Gupta V."/>
            <person name="Kumar D."/>
            <person name="Ravi V."/>
            <person name="Vij S."/>
            <person name="Kapur A."/>
            <person name="Khurana P."/>
            <person name="Khurana P."/>
            <person name="Khurana J.P."/>
            <person name="Tyagi A.K."/>
            <person name="Gaikwad K."/>
            <person name="Singh A."/>
            <person name="Dalal V."/>
            <person name="Srivastava S."/>
            <person name="Dixit A."/>
            <person name="Pal A.K."/>
            <person name="Ghazi I.A."/>
            <person name="Yadav M."/>
            <person name="Pandit A."/>
            <person name="Bhargava A."/>
            <person name="Sureshbabu K."/>
            <person name="Batra K."/>
            <person name="Sharma T.R."/>
            <person name="Mohapatra T."/>
            <person name="Singh N.K."/>
            <person name="Messing J."/>
            <person name="Nelson A.B."/>
            <person name="Fuks G."/>
            <person name="Kavchok S."/>
            <person name="Keizer G."/>
            <person name="Linton E."/>
            <person name="Llaca V."/>
            <person name="Song R."/>
            <person name="Tanyolac B."/>
            <person name="Young S."/>
            <person name="Ho-Il K."/>
            <person name="Hahn J.H."/>
            <person name="Sangsakoo G."/>
            <person name="Vanavichit A."/>
            <person name="de Mattos Luiz.A.T."/>
            <person name="Zimmer P.D."/>
            <person name="Malone G."/>
            <person name="Dellagostin O."/>
            <person name="de Oliveira A.C."/>
            <person name="Bevan M."/>
            <person name="Bancroft I."/>
            <person name="Minx P."/>
            <person name="Cordum H."/>
            <person name="Wilson R."/>
            <person name="Cheng Z."/>
            <person name="Jin W."/>
            <person name="Jiang J."/>
            <person name="Leong S.A."/>
            <person name="Iwama H."/>
            <person name="Gojobori T."/>
            <person name="Itoh T."/>
            <person name="Niimura Y."/>
            <person name="Fujii Y."/>
            <person name="Habara T."/>
            <person name="Sakai H."/>
            <person name="Sato Y."/>
            <person name="Wilson G."/>
            <person name="Kumar K."/>
            <person name="McCouch S."/>
            <person name="Juretic N."/>
            <person name="Hoen D."/>
            <person name="Wright S."/>
            <person name="Bruskiewich R."/>
            <person name="Bureau T."/>
            <person name="Miyao A."/>
            <person name="Hirochika H."/>
            <person name="Nishikawa T."/>
            <person name="Kadowaki K."/>
            <person name="Sugiura M."/>
            <person name="Burr B."/>
            <person name="Sasaki T."/>
        </authorList>
    </citation>
    <scope>NUCLEOTIDE SEQUENCE [LARGE SCALE GENOMIC DNA]</scope>
    <source>
        <strain evidence="2">cv. Nipponbare</strain>
    </source>
</reference>
<organism evidence="1 2">
    <name type="scientific">Oryza sativa subsp. japonica</name>
    <name type="common">Rice</name>
    <dbReference type="NCBI Taxonomy" id="39947"/>
    <lineage>
        <taxon>Eukaryota</taxon>
        <taxon>Viridiplantae</taxon>
        <taxon>Streptophyta</taxon>
        <taxon>Embryophyta</taxon>
        <taxon>Tracheophyta</taxon>
        <taxon>Spermatophyta</taxon>
        <taxon>Magnoliopsida</taxon>
        <taxon>Liliopsida</taxon>
        <taxon>Poales</taxon>
        <taxon>Poaceae</taxon>
        <taxon>BOP clade</taxon>
        <taxon>Oryzoideae</taxon>
        <taxon>Oryzeae</taxon>
        <taxon>Oryzinae</taxon>
        <taxon>Oryza</taxon>
        <taxon>Oryza sativa</taxon>
    </lineage>
</organism>
<dbReference type="Proteomes" id="UP000000763">
    <property type="component" value="Chromosome 6"/>
</dbReference>
<evidence type="ECO:0000313" key="1">
    <source>
        <dbReference type="EMBL" id="BAD32905.1"/>
    </source>
</evidence>
<name>Q69X96_ORYSJ</name>
<dbReference type="EMBL" id="AP003622">
    <property type="protein sequence ID" value="BAD32905.1"/>
    <property type="molecule type" value="Genomic_DNA"/>
</dbReference>
<evidence type="ECO:0000313" key="2">
    <source>
        <dbReference type="Proteomes" id="UP000000763"/>
    </source>
</evidence>